<proteinExistence type="predicted"/>
<accession>A0A0E9X024</accession>
<dbReference type="AlphaFoldDB" id="A0A0E9X024"/>
<reference evidence="2" key="2">
    <citation type="journal article" date="2015" name="Fish Shellfish Immunol.">
        <title>Early steps in the European eel (Anguilla anguilla)-Vibrio vulnificus interaction in the gills: Role of the RtxA13 toxin.</title>
        <authorList>
            <person name="Callol A."/>
            <person name="Pajuelo D."/>
            <person name="Ebbesson L."/>
            <person name="Teles M."/>
            <person name="MacKenzie S."/>
            <person name="Amaro C."/>
        </authorList>
    </citation>
    <scope>NUCLEOTIDE SEQUENCE</scope>
</reference>
<evidence type="ECO:0000256" key="1">
    <source>
        <dbReference type="SAM" id="MobiDB-lite"/>
    </source>
</evidence>
<name>A0A0E9X024_ANGAN</name>
<evidence type="ECO:0000313" key="2">
    <source>
        <dbReference type="EMBL" id="JAH95786.1"/>
    </source>
</evidence>
<organism evidence="2">
    <name type="scientific">Anguilla anguilla</name>
    <name type="common">European freshwater eel</name>
    <name type="synonym">Muraena anguilla</name>
    <dbReference type="NCBI Taxonomy" id="7936"/>
    <lineage>
        <taxon>Eukaryota</taxon>
        <taxon>Metazoa</taxon>
        <taxon>Chordata</taxon>
        <taxon>Craniata</taxon>
        <taxon>Vertebrata</taxon>
        <taxon>Euteleostomi</taxon>
        <taxon>Actinopterygii</taxon>
        <taxon>Neopterygii</taxon>
        <taxon>Teleostei</taxon>
        <taxon>Anguilliformes</taxon>
        <taxon>Anguillidae</taxon>
        <taxon>Anguilla</taxon>
    </lineage>
</organism>
<protein>
    <submittedName>
        <fullName evidence="2">Uncharacterized protein</fullName>
    </submittedName>
</protein>
<reference evidence="2" key="1">
    <citation type="submission" date="2014-11" db="EMBL/GenBank/DDBJ databases">
        <authorList>
            <person name="Amaro Gonzalez C."/>
        </authorList>
    </citation>
    <scope>NUCLEOTIDE SEQUENCE</scope>
</reference>
<sequence length="88" mass="10120">MRLSNRTPPLLHFKHNGGKSRRENCNAAEIPKPSFQTSHQRSSSLRVSLILLTYIRLNNLTGEKRLLSEGFCALSFIVFLYDIDKDQE</sequence>
<dbReference type="EMBL" id="GBXM01012791">
    <property type="protein sequence ID" value="JAH95786.1"/>
    <property type="molecule type" value="Transcribed_RNA"/>
</dbReference>
<feature type="region of interest" description="Disordered" evidence="1">
    <location>
        <begin position="1"/>
        <end position="24"/>
    </location>
</feature>